<proteinExistence type="predicted"/>
<reference evidence="3 4" key="1">
    <citation type="submission" date="2018-06" db="EMBL/GenBank/DDBJ databases">
        <title>Isolation of heavy metals resistant Paenibacillus silvae NC2 from Gold-Copper mine in ZiJin, China.</title>
        <authorList>
            <person name="Xu J."/>
            <person name="Mazhar H.S."/>
            <person name="Rensing C."/>
        </authorList>
    </citation>
    <scope>NUCLEOTIDE SEQUENCE [LARGE SCALE GENOMIC DNA]</scope>
    <source>
        <strain evidence="3 4">NC2</strain>
    </source>
</reference>
<accession>A0A2W6NE02</accession>
<dbReference type="GO" id="GO:0030313">
    <property type="term" value="C:cell envelope"/>
    <property type="evidence" value="ECO:0007669"/>
    <property type="project" value="UniProtKB-SubCell"/>
</dbReference>
<dbReference type="InterPro" id="IPR013378">
    <property type="entry name" value="InlB-like_B-rpt"/>
</dbReference>
<dbReference type="AlphaFoldDB" id="A0A2W6NE02"/>
<dbReference type="NCBIfam" id="TIGR02543">
    <property type="entry name" value="List_Bact_rpt"/>
    <property type="match status" value="1"/>
</dbReference>
<name>A0A2W6NE02_9BACL</name>
<dbReference type="InterPro" id="IPR001119">
    <property type="entry name" value="SLH_dom"/>
</dbReference>
<dbReference type="EMBL" id="QKWW01000056">
    <property type="protein sequence ID" value="PZT54031.1"/>
    <property type="molecule type" value="Genomic_DNA"/>
</dbReference>
<dbReference type="Proteomes" id="UP000249204">
    <property type="component" value="Unassembled WGS sequence"/>
</dbReference>
<dbReference type="Gene3D" id="2.60.40.1120">
    <property type="entry name" value="Carboxypeptidase-like, regulatory domain"/>
    <property type="match status" value="1"/>
</dbReference>
<dbReference type="PROSITE" id="PS51272">
    <property type="entry name" value="SLH"/>
    <property type="match status" value="3"/>
</dbReference>
<protein>
    <recommendedName>
        <fullName evidence="2">SLH domain-containing protein</fullName>
    </recommendedName>
</protein>
<evidence type="ECO:0000313" key="4">
    <source>
        <dbReference type="Proteomes" id="UP000249204"/>
    </source>
</evidence>
<evidence type="ECO:0000256" key="1">
    <source>
        <dbReference type="ARBA" id="ARBA00004196"/>
    </source>
</evidence>
<dbReference type="InterPro" id="IPR042229">
    <property type="entry name" value="Listeria/Bacterioides_rpt_sf"/>
</dbReference>
<evidence type="ECO:0000259" key="2">
    <source>
        <dbReference type="PROSITE" id="PS51272"/>
    </source>
</evidence>
<dbReference type="PANTHER" id="PTHR43308:SF5">
    <property type="entry name" value="S-LAYER PROTEIN _ PEPTIDOGLYCAN ENDO-BETA-N-ACETYLGLUCOSAMINIDASE"/>
    <property type="match status" value="1"/>
</dbReference>
<dbReference type="Pfam" id="PF09479">
    <property type="entry name" value="Flg_new"/>
    <property type="match status" value="3"/>
</dbReference>
<dbReference type="SUPFAM" id="SSF49478">
    <property type="entry name" value="Cna protein B-type domain"/>
    <property type="match status" value="1"/>
</dbReference>
<organism evidence="3 4">
    <name type="scientific">Paenibacillus silvae</name>
    <dbReference type="NCBI Taxonomy" id="1325358"/>
    <lineage>
        <taxon>Bacteria</taxon>
        <taxon>Bacillati</taxon>
        <taxon>Bacillota</taxon>
        <taxon>Bacilli</taxon>
        <taxon>Bacillales</taxon>
        <taxon>Paenibacillaceae</taxon>
        <taxon>Paenibacillus</taxon>
    </lineage>
</organism>
<dbReference type="Pfam" id="PF00395">
    <property type="entry name" value="SLH"/>
    <property type="match status" value="3"/>
</dbReference>
<comment type="caution">
    <text evidence="3">The sequence shown here is derived from an EMBL/GenBank/DDBJ whole genome shotgun (WGS) entry which is preliminary data.</text>
</comment>
<dbReference type="PANTHER" id="PTHR43308">
    <property type="entry name" value="OUTER MEMBRANE PROTEIN ALPHA-RELATED"/>
    <property type="match status" value="1"/>
</dbReference>
<feature type="domain" description="SLH" evidence="2">
    <location>
        <begin position="1062"/>
        <end position="1125"/>
    </location>
</feature>
<sequence>MNTMKKWLSISMIMVMMLSLFGGWGTRVQAEPVEYVAVNTATNKQYWDVSEALNEATDGQTIQLIANVSTGSNITYDRTGVSVTLDLNAFNITRDATGVSGETEEASTIYGKAGTLIIQDTSAGESGYIKYVNSSSNGSGLNVGQNGTVKLLSGGIIGAGQGVFAHDAGAHFEMSGGVVYGYFDAAGSEALDAGSGAYVTVSGGYLGTYNNEAALIWSGSTLDPEYWSITGGYFTSNYYNDGSPKLIDGFVTDGVVTELNPTVKHAMSGDTEYRYHLTTPRNITFDAGSGQTNTASLQTNGSGKLESLPTASHEELTFKGWYTAKTGGTKITTDYIFNKDTVVYAQYSEEEELQKEPKPEASINYIYESLKGLTPGAIYLINNNMITADSSGEIAIDDSWFNTTLSIVKQGVSDSTQDSDPQQLYIPARPDAPSIGHTDEATLNGSDGTITQVNSTMEFKYKYSEIWNEITGSTITGLFPDQYLVRVKATDTSFKSASTSVYIKPLYAIKFFLNGGTIVSGNVNGYHPEVELTLPTDVSLSGAKFAGWYRNSNFSGNPVTIIGSGEEGTIKLYAKWTNTFTFYYNDGDRNVYDVQDEVLHGEILTMPEQPTRDGYTFVGWYKDTALTKPWQTNEQVSADTKLYARWEKHVYSIEGTVINDATPFAAVSGAQVKVMQGNVQFGSTAVTDANGSFMVTGVPNGTYNLVVTKGDQLVTLIVVVKDGNFNFGDQYIILPEGKKNTALEVKGTDTPSVVVDKLNDLFTDPTSYTAADKSQVDQGGAVKFKLTVEKQEAGTAVGASSIQSIAGNRVIDMYLDMSLFKTLTDSVTQSDTTVPLPTLGKLLKIIVPVDLTGKSDVVLYRYHAGTAAKLNQLPYSTTMAAQEGFMIDPTGKELTIFSQNFSTYAIAYSNGSNNGGNTGGNTGGSSGGSAGGVASNGVSYTVTVTGSQGGTISPHGTVSVAQGASQTFLFTPQEGYIVADVLIDGVSVGAVSSYTFNQVKAAHSVQVVFAQKQGDTTQTVSNAGLPYYYTSEGQKLFIGFAADDSGTMKYIAPSWANVLFQPNPKTFTDITGHWGVSPIQFVTEREIFLGTGKEQFSPNTGMTRAMLATVIGRMYERSYGPLETQGTRIFTDTQYDSWYGSYIDWASQNGIIQGVGGGKFEPNRTVTRQELAAMIYRFADFLKLSDANVLSQAQLTYADALDIAAWAEQAALYMQETGIVTGRAGETFAPKNVATRAEVAVMFKRFIEHVL</sequence>
<dbReference type="InterPro" id="IPR051465">
    <property type="entry name" value="Cell_Envelope_Struct_Comp"/>
</dbReference>
<comment type="subcellular location">
    <subcellularLocation>
        <location evidence="1">Cell envelope</location>
    </subcellularLocation>
</comment>
<feature type="domain" description="SLH" evidence="2">
    <location>
        <begin position="1126"/>
        <end position="1189"/>
    </location>
</feature>
<feature type="domain" description="SLH" evidence="2">
    <location>
        <begin position="1194"/>
        <end position="1251"/>
    </location>
</feature>
<gene>
    <name evidence="3" type="ORF">DN757_19365</name>
</gene>
<evidence type="ECO:0000313" key="3">
    <source>
        <dbReference type="EMBL" id="PZT54031.1"/>
    </source>
</evidence>
<dbReference type="Gene3D" id="2.60.40.4270">
    <property type="entry name" value="Listeria-Bacteroides repeat domain"/>
    <property type="match status" value="3"/>
</dbReference>
<dbReference type="Pfam" id="PF13620">
    <property type="entry name" value="CarboxypepD_reg"/>
    <property type="match status" value="1"/>
</dbReference>